<dbReference type="RefSeq" id="WP_008869966.1">
    <property type="nucleotide sequence ID" value="NZ_ACJN02000002.1"/>
</dbReference>
<dbReference type="InterPro" id="IPR000014">
    <property type="entry name" value="PAS"/>
</dbReference>
<dbReference type="InterPro" id="IPR035965">
    <property type="entry name" value="PAS-like_dom_sf"/>
</dbReference>
<dbReference type="InterPro" id="IPR005467">
    <property type="entry name" value="His_kinase_dom"/>
</dbReference>
<keyword evidence="6" id="KW-0902">Two-component regulatory system</keyword>
<dbReference type="InterPro" id="IPR036890">
    <property type="entry name" value="HATPase_C_sf"/>
</dbReference>
<dbReference type="PANTHER" id="PTHR43711:SF31">
    <property type="entry name" value="HISTIDINE KINASE"/>
    <property type="match status" value="1"/>
</dbReference>
<dbReference type="InterPro" id="IPR003661">
    <property type="entry name" value="HisK_dim/P_dom"/>
</dbReference>
<keyword evidence="11" id="KW-1185">Reference proteome</keyword>
<dbReference type="Pfam" id="PF00512">
    <property type="entry name" value="HisKA"/>
    <property type="match status" value="1"/>
</dbReference>
<dbReference type="PANTHER" id="PTHR43711">
    <property type="entry name" value="TWO-COMPONENT HISTIDINE KINASE"/>
    <property type="match status" value="1"/>
</dbReference>
<dbReference type="Pfam" id="PF02518">
    <property type="entry name" value="HATPase_c"/>
    <property type="match status" value="1"/>
</dbReference>
<name>D6SPH0_9BACT</name>
<dbReference type="AlphaFoldDB" id="D6SPH0"/>
<feature type="domain" description="Histidine kinase" evidence="7">
    <location>
        <begin position="286"/>
        <end position="503"/>
    </location>
</feature>
<reference evidence="10" key="1">
    <citation type="submission" date="2010-05" db="EMBL/GenBank/DDBJ databases">
        <title>The draft genome of Desulfonatronospira thiodismutans ASO3-1.</title>
        <authorList>
            <consortium name="US DOE Joint Genome Institute (JGI-PGF)"/>
            <person name="Lucas S."/>
            <person name="Copeland A."/>
            <person name="Lapidus A."/>
            <person name="Cheng J.-F."/>
            <person name="Bruce D."/>
            <person name="Goodwin L."/>
            <person name="Pitluck S."/>
            <person name="Chertkov O."/>
            <person name="Brettin T."/>
            <person name="Detter J.C."/>
            <person name="Han C."/>
            <person name="Land M.L."/>
            <person name="Hauser L."/>
            <person name="Kyrpides N."/>
            <person name="Mikhailova N."/>
            <person name="Muyzer G."/>
            <person name="Woyke T."/>
        </authorList>
    </citation>
    <scope>NUCLEOTIDE SEQUENCE [LARGE SCALE GENOMIC DNA]</scope>
    <source>
        <strain evidence="10">ASO3-1</strain>
    </source>
</reference>
<dbReference type="InterPro" id="IPR050736">
    <property type="entry name" value="Sensor_HK_Regulatory"/>
</dbReference>
<gene>
    <name evidence="10" type="ORF">Dthio_PD2018</name>
</gene>
<comment type="caution">
    <text evidence="10">The sequence shown here is derived from an EMBL/GenBank/DDBJ whole genome shotgun (WGS) entry which is preliminary data.</text>
</comment>
<dbReference type="PROSITE" id="PS50113">
    <property type="entry name" value="PAC"/>
    <property type="match status" value="1"/>
</dbReference>
<dbReference type="PROSITE" id="PS50109">
    <property type="entry name" value="HIS_KIN"/>
    <property type="match status" value="1"/>
</dbReference>
<dbReference type="SMART" id="SM00388">
    <property type="entry name" value="HisKA"/>
    <property type="match status" value="1"/>
</dbReference>
<dbReference type="SUPFAM" id="SSF47384">
    <property type="entry name" value="Homodimeric domain of signal transducing histidine kinase"/>
    <property type="match status" value="1"/>
</dbReference>
<evidence type="ECO:0000256" key="3">
    <source>
        <dbReference type="ARBA" id="ARBA00022553"/>
    </source>
</evidence>
<dbReference type="SUPFAM" id="SSF55785">
    <property type="entry name" value="PYP-like sensor domain (PAS domain)"/>
    <property type="match status" value="1"/>
</dbReference>
<evidence type="ECO:0000259" key="9">
    <source>
        <dbReference type="PROSITE" id="PS50113"/>
    </source>
</evidence>
<sequence>MHQHNPGSLSQDQQDLIRFYQDTIEQAPIGIFTVTPDGRYLTANTTLARMHGFNTSEELITEVNDIASQVYVYPEEREEFKRVLESRGEVKNYESLFRRPDGSMFWVSRNVRAVRDEKGDVIYYQGFVTDITAKKDAEVRLQERVKEQQCLYQISSAFKKDTTLDTFLQQAVEAIPPGWQYPEDTAARITFGGKVFSTPGFQETPWQMSVEFTTGAQTLGDITVAYLQEKPRADHGPFLQEEWRLLHAIARHLGGITGRVLAEQEINRKNEQLQQLLDEKDRFFSIIAHDLRSPLTGVMGFTRMLAEEVDQFSQQDLREVAEEMHKATENLQDLLENLLQWASIQKGAIECEPEDVSLAGAADKSIRMVKTPAGNKDISIESEVDSGLMVYADRRMLDTVIRNLLSNAVKFTPAGGRIRISAEIENSECSVHVEDTGTGMDEQTLSGLFVLDRTTSRKGTGGEKGTGLGLLLCKEFVEMQGGKIRVNSTPGKGSTFSFTVPLA</sequence>
<evidence type="ECO:0000256" key="1">
    <source>
        <dbReference type="ARBA" id="ARBA00000085"/>
    </source>
</evidence>
<dbReference type="OrthoDB" id="9762798at2"/>
<protein>
    <recommendedName>
        <fullName evidence="2">histidine kinase</fullName>
        <ecNumber evidence="2">2.7.13.3</ecNumber>
    </recommendedName>
</protein>
<dbReference type="EMBL" id="ACJN02000002">
    <property type="protein sequence ID" value="EFI34646.1"/>
    <property type="molecule type" value="Genomic_DNA"/>
</dbReference>
<dbReference type="CDD" id="cd00130">
    <property type="entry name" value="PAS"/>
    <property type="match status" value="1"/>
</dbReference>
<dbReference type="SMART" id="SM00086">
    <property type="entry name" value="PAC"/>
    <property type="match status" value="1"/>
</dbReference>
<dbReference type="NCBIfam" id="TIGR00229">
    <property type="entry name" value="sensory_box"/>
    <property type="match status" value="1"/>
</dbReference>
<dbReference type="Gene3D" id="1.10.287.130">
    <property type="match status" value="1"/>
</dbReference>
<dbReference type="eggNOG" id="COG2205">
    <property type="taxonomic scope" value="Bacteria"/>
</dbReference>
<dbReference type="SUPFAM" id="SSF55874">
    <property type="entry name" value="ATPase domain of HSP90 chaperone/DNA topoisomerase II/histidine kinase"/>
    <property type="match status" value="1"/>
</dbReference>
<proteinExistence type="predicted"/>
<dbReference type="PRINTS" id="PR00344">
    <property type="entry name" value="BCTRLSENSOR"/>
</dbReference>
<dbReference type="Pfam" id="PF13426">
    <property type="entry name" value="PAS_9"/>
    <property type="match status" value="1"/>
</dbReference>
<dbReference type="Proteomes" id="UP000005496">
    <property type="component" value="Unassembled WGS sequence"/>
</dbReference>
<evidence type="ECO:0000313" key="10">
    <source>
        <dbReference type="EMBL" id="EFI34646.1"/>
    </source>
</evidence>
<evidence type="ECO:0000256" key="6">
    <source>
        <dbReference type="ARBA" id="ARBA00023012"/>
    </source>
</evidence>
<evidence type="ECO:0000256" key="2">
    <source>
        <dbReference type="ARBA" id="ARBA00012438"/>
    </source>
</evidence>
<evidence type="ECO:0000259" key="7">
    <source>
        <dbReference type="PROSITE" id="PS50109"/>
    </source>
</evidence>
<evidence type="ECO:0000256" key="5">
    <source>
        <dbReference type="ARBA" id="ARBA00022777"/>
    </source>
</evidence>
<evidence type="ECO:0000259" key="8">
    <source>
        <dbReference type="PROSITE" id="PS50112"/>
    </source>
</evidence>
<keyword evidence="3" id="KW-0597">Phosphoprotein</keyword>
<organism evidence="10 11">
    <name type="scientific">Desulfonatronospira thiodismutans ASO3-1</name>
    <dbReference type="NCBI Taxonomy" id="555779"/>
    <lineage>
        <taxon>Bacteria</taxon>
        <taxon>Pseudomonadati</taxon>
        <taxon>Thermodesulfobacteriota</taxon>
        <taxon>Desulfovibrionia</taxon>
        <taxon>Desulfovibrionales</taxon>
        <taxon>Desulfonatronovibrionaceae</taxon>
        <taxon>Desulfonatronospira</taxon>
    </lineage>
</organism>
<evidence type="ECO:0000313" key="11">
    <source>
        <dbReference type="Proteomes" id="UP000005496"/>
    </source>
</evidence>
<keyword evidence="5 10" id="KW-0418">Kinase</keyword>
<evidence type="ECO:0000256" key="4">
    <source>
        <dbReference type="ARBA" id="ARBA00022679"/>
    </source>
</evidence>
<dbReference type="SMART" id="SM00387">
    <property type="entry name" value="HATPase_c"/>
    <property type="match status" value="1"/>
</dbReference>
<dbReference type="EC" id="2.7.13.3" evidence="2"/>
<dbReference type="Gene3D" id="3.30.565.10">
    <property type="entry name" value="Histidine kinase-like ATPase, C-terminal domain"/>
    <property type="match status" value="1"/>
</dbReference>
<comment type="catalytic activity">
    <reaction evidence="1">
        <text>ATP + protein L-histidine = ADP + protein N-phospho-L-histidine.</text>
        <dbReference type="EC" id="2.7.13.3"/>
    </reaction>
</comment>
<dbReference type="InterPro" id="IPR036097">
    <property type="entry name" value="HisK_dim/P_sf"/>
</dbReference>
<feature type="domain" description="PAC" evidence="9">
    <location>
        <begin position="91"/>
        <end position="143"/>
    </location>
</feature>
<dbReference type="CDD" id="cd00082">
    <property type="entry name" value="HisKA"/>
    <property type="match status" value="1"/>
</dbReference>
<dbReference type="InterPro" id="IPR000700">
    <property type="entry name" value="PAS-assoc_C"/>
</dbReference>
<feature type="domain" description="PAS" evidence="8">
    <location>
        <begin position="16"/>
        <end position="85"/>
    </location>
</feature>
<accession>D6SPH0</accession>
<keyword evidence="4" id="KW-0808">Transferase</keyword>
<dbReference type="GO" id="GO:0000155">
    <property type="term" value="F:phosphorelay sensor kinase activity"/>
    <property type="evidence" value="ECO:0007669"/>
    <property type="project" value="InterPro"/>
</dbReference>
<dbReference type="Gene3D" id="3.30.450.20">
    <property type="entry name" value="PAS domain"/>
    <property type="match status" value="1"/>
</dbReference>
<dbReference type="eggNOG" id="COG2202">
    <property type="taxonomic scope" value="Bacteria"/>
</dbReference>
<dbReference type="InterPro" id="IPR003594">
    <property type="entry name" value="HATPase_dom"/>
</dbReference>
<dbReference type="eggNOG" id="COG3829">
    <property type="taxonomic scope" value="Bacteria"/>
</dbReference>
<dbReference type="InterPro" id="IPR004358">
    <property type="entry name" value="Sig_transdc_His_kin-like_C"/>
</dbReference>
<dbReference type="PROSITE" id="PS50112">
    <property type="entry name" value="PAS"/>
    <property type="match status" value="1"/>
</dbReference>
<dbReference type="InterPro" id="IPR001610">
    <property type="entry name" value="PAC"/>
</dbReference>